<keyword evidence="3" id="KW-1185">Reference proteome</keyword>
<keyword evidence="1" id="KW-0812">Transmembrane</keyword>
<gene>
    <name evidence="2" type="ORF">TcWFU_002483</name>
</gene>
<accession>A0ABR4QG30</accession>
<name>A0ABR4QG30_9CEST</name>
<dbReference type="EMBL" id="JAKROA010000003">
    <property type="protein sequence ID" value="KAL5108620.1"/>
    <property type="molecule type" value="Genomic_DNA"/>
</dbReference>
<reference evidence="2 3" key="1">
    <citation type="journal article" date="2022" name="Front. Cell. Infect. Microbiol.">
        <title>The Genomes of Two Strains of Taenia crassiceps the Animal Model for the Study of Human Cysticercosis.</title>
        <authorList>
            <person name="Bobes R.J."/>
            <person name="Estrada K."/>
            <person name="Rios-Valencia D.G."/>
            <person name="Calderon-Gallegos A."/>
            <person name="de la Torre P."/>
            <person name="Carrero J.C."/>
            <person name="Sanchez-Flores A."/>
            <person name="Laclette J.P."/>
        </authorList>
    </citation>
    <scope>NUCLEOTIDE SEQUENCE [LARGE SCALE GENOMIC DNA]</scope>
    <source>
        <strain evidence="2">WFUcys</strain>
    </source>
</reference>
<evidence type="ECO:0000313" key="3">
    <source>
        <dbReference type="Proteomes" id="UP001651158"/>
    </source>
</evidence>
<keyword evidence="1" id="KW-0472">Membrane</keyword>
<comment type="caution">
    <text evidence="2">The sequence shown here is derived from an EMBL/GenBank/DDBJ whole genome shotgun (WGS) entry which is preliminary data.</text>
</comment>
<evidence type="ECO:0000256" key="1">
    <source>
        <dbReference type="SAM" id="Phobius"/>
    </source>
</evidence>
<organism evidence="2 3">
    <name type="scientific">Taenia crassiceps</name>
    <dbReference type="NCBI Taxonomy" id="6207"/>
    <lineage>
        <taxon>Eukaryota</taxon>
        <taxon>Metazoa</taxon>
        <taxon>Spiralia</taxon>
        <taxon>Lophotrochozoa</taxon>
        <taxon>Platyhelminthes</taxon>
        <taxon>Cestoda</taxon>
        <taxon>Eucestoda</taxon>
        <taxon>Cyclophyllidea</taxon>
        <taxon>Taeniidae</taxon>
        <taxon>Taenia</taxon>
    </lineage>
</organism>
<evidence type="ECO:0000313" key="2">
    <source>
        <dbReference type="EMBL" id="KAL5108620.1"/>
    </source>
</evidence>
<keyword evidence="1" id="KW-1133">Transmembrane helix</keyword>
<dbReference type="Proteomes" id="UP001651158">
    <property type="component" value="Unassembled WGS sequence"/>
</dbReference>
<proteinExistence type="predicted"/>
<sequence>MVSLSSSSGILVLYFGNLEWWVAAGLSVSSVFVLALSASRRFVSLDTVRVGWVPGLQEPNAPVPGRNPVWSETSSEIFQNLKSGDNLFVHGASGTPVILRT</sequence>
<feature type="transmembrane region" description="Helical" evidence="1">
    <location>
        <begin position="20"/>
        <end position="39"/>
    </location>
</feature>
<protein>
    <submittedName>
        <fullName evidence="2">Uncharacterized protein</fullName>
    </submittedName>
</protein>